<dbReference type="PANTHER" id="PTHR35910:SF6">
    <property type="entry name" value="2EXR DOMAIN-CONTAINING PROTEIN"/>
    <property type="match status" value="1"/>
</dbReference>
<dbReference type="Pfam" id="PF20150">
    <property type="entry name" value="2EXR"/>
    <property type="match status" value="1"/>
</dbReference>
<evidence type="ECO:0000313" key="3">
    <source>
        <dbReference type="Proteomes" id="UP000830671"/>
    </source>
</evidence>
<evidence type="ECO:0000313" key="2">
    <source>
        <dbReference type="EMBL" id="UQC78291.1"/>
    </source>
</evidence>
<protein>
    <recommendedName>
        <fullName evidence="1">2EXR domain-containing protein</fullName>
    </recommendedName>
</protein>
<dbReference type="KEGG" id="clup:CLUP02_03768"/>
<dbReference type="PANTHER" id="PTHR35910">
    <property type="entry name" value="2EXR DOMAIN-CONTAINING PROTEIN"/>
    <property type="match status" value="1"/>
</dbReference>
<accession>A0A9Q8WCN7</accession>
<feature type="domain" description="2EXR" evidence="1">
    <location>
        <begin position="30"/>
        <end position="126"/>
    </location>
</feature>
<name>A0A9Q8WCN7_9PEZI</name>
<evidence type="ECO:0000259" key="1">
    <source>
        <dbReference type="Pfam" id="PF20150"/>
    </source>
</evidence>
<dbReference type="GeneID" id="73337795"/>
<dbReference type="InterPro" id="IPR045518">
    <property type="entry name" value="2EXR"/>
</dbReference>
<proteinExistence type="predicted"/>
<dbReference type="EMBL" id="CP019474">
    <property type="protein sequence ID" value="UQC78291.1"/>
    <property type="molecule type" value="Genomic_DNA"/>
</dbReference>
<dbReference type="RefSeq" id="XP_049139928.1">
    <property type="nucleotide sequence ID" value="XM_049282785.1"/>
</dbReference>
<keyword evidence="3" id="KW-1185">Reference proteome</keyword>
<dbReference type="Proteomes" id="UP000830671">
    <property type="component" value="Chromosome 2"/>
</dbReference>
<gene>
    <name evidence="2" type="ORF">CLUP02_03768</name>
</gene>
<reference evidence="2" key="1">
    <citation type="journal article" date="2021" name="Mol. Plant Microbe Interact.">
        <title>Complete Genome Sequence of the Plant-Pathogenic Fungus Colletotrichum lupini.</title>
        <authorList>
            <person name="Baroncelli R."/>
            <person name="Pensec F."/>
            <person name="Da Lio D."/>
            <person name="Boufleur T."/>
            <person name="Vicente I."/>
            <person name="Sarrocco S."/>
            <person name="Picot A."/>
            <person name="Baraldi E."/>
            <person name="Sukno S."/>
            <person name="Thon M."/>
            <person name="Le Floch G."/>
        </authorList>
    </citation>
    <scope>NUCLEOTIDE SEQUENCE</scope>
    <source>
        <strain evidence="2">IMI 504893</strain>
    </source>
</reference>
<sequence>MSTITITSAPRTRTTGCPAQAIPPQSLTQFHLFPRLPVELRLKIWNLNLPPPRVVPIRCGAKSLSFASHAQSPRPSSSGCTSYTAVPTNLHACHESRLEALKSYHLSFGMTRNPGQIFFDKVHDVLYFGARDGYMASEAQFRTVMALCDPEDISQVRRLAINDSLFWVDTMYQSMSAANLTVEVLKQIRARMPKLEELVFVPRDENPVYIDEVELVPANSNGVLEQQMARQMEAAMKAVCDLFPDWTPPRWCIMALGSTMNFKTLYWAETTVIDVCLPHSSLRKMAIESMWVISLEIVFWASFATEKLHA</sequence>
<dbReference type="AlphaFoldDB" id="A0A9Q8WCN7"/>
<organism evidence="2 3">
    <name type="scientific">Colletotrichum lupini</name>
    <dbReference type="NCBI Taxonomy" id="145971"/>
    <lineage>
        <taxon>Eukaryota</taxon>
        <taxon>Fungi</taxon>
        <taxon>Dikarya</taxon>
        <taxon>Ascomycota</taxon>
        <taxon>Pezizomycotina</taxon>
        <taxon>Sordariomycetes</taxon>
        <taxon>Hypocreomycetidae</taxon>
        <taxon>Glomerellales</taxon>
        <taxon>Glomerellaceae</taxon>
        <taxon>Colletotrichum</taxon>
        <taxon>Colletotrichum acutatum species complex</taxon>
    </lineage>
</organism>